<name>A0ABN2JJF8_9ACTN</name>
<protein>
    <recommendedName>
        <fullName evidence="3">Molybdenum cofactor biosynthesis protein MoaE</fullName>
    </recommendedName>
</protein>
<sequence length="160" mass="16521">MTPGVVLTGIETEPLDVAAHLAAVSDPSAGAVATFVGQVRDHDPDAAGTVERLEYEAHPDAARVLANIAHDVIGDLPVRVAVSHRTGVLGVGDLAVVVAVASAHRALAFDVCRDLIEAIKTDLPIWKRQVDQDGRAAWTGLAAVQPPANGGSTSTGPIWS</sequence>
<dbReference type="SUPFAM" id="SSF54690">
    <property type="entry name" value="Molybdopterin synthase subunit MoaE"/>
    <property type="match status" value="1"/>
</dbReference>
<dbReference type="Proteomes" id="UP001501057">
    <property type="component" value="Unassembled WGS sequence"/>
</dbReference>
<gene>
    <name evidence="1" type="ORF">GCM10009710_07660</name>
</gene>
<dbReference type="PANTHER" id="PTHR23404">
    <property type="entry name" value="MOLYBDOPTERIN SYNTHASE RELATED"/>
    <property type="match status" value="1"/>
</dbReference>
<comment type="caution">
    <text evidence="1">The sequence shown here is derived from an EMBL/GenBank/DDBJ whole genome shotgun (WGS) entry which is preliminary data.</text>
</comment>
<proteinExistence type="predicted"/>
<dbReference type="InterPro" id="IPR003448">
    <property type="entry name" value="Mopterin_biosynth_MoaE"/>
</dbReference>
<dbReference type="Gene3D" id="3.90.1170.40">
    <property type="entry name" value="Molybdopterin biosynthesis MoaE subunit"/>
    <property type="match status" value="1"/>
</dbReference>
<evidence type="ECO:0000313" key="2">
    <source>
        <dbReference type="Proteomes" id="UP001501057"/>
    </source>
</evidence>
<dbReference type="EMBL" id="BAAAME010000002">
    <property type="protein sequence ID" value="GAA1729514.1"/>
    <property type="molecule type" value="Genomic_DNA"/>
</dbReference>
<evidence type="ECO:0008006" key="3">
    <source>
        <dbReference type="Google" id="ProtNLM"/>
    </source>
</evidence>
<keyword evidence="2" id="KW-1185">Reference proteome</keyword>
<accession>A0ABN2JJF8</accession>
<dbReference type="InterPro" id="IPR036563">
    <property type="entry name" value="MoaE_sf"/>
</dbReference>
<evidence type="ECO:0000313" key="1">
    <source>
        <dbReference type="EMBL" id="GAA1729514.1"/>
    </source>
</evidence>
<reference evidence="1 2" key="1">
    <citation type="journal article" date="2019" name="Int. J. Syst. Evol. Microbiol.">
        <title>The Global Catalogue of Microorganisms (GCM) 10K type strain sequencing project: providing services to taxonomists for standard genome sequencing and annotation.</title>
        <authorList>
            <consortium name="The Broad Institute Genomics Platform"/>
            <consortium name="The Broad Institute Genome Sequencing Center for Infectious Disease"/>
            <person name="Wu L."/>
            <person name="Ma J."/>
        </authorList>
    </citation>
    <scope>NUCLEOTIDE SEQUENCE [LARGE SCALE GENOMIC DNA]</scope>
    <source>
        <strain evidence="1 2">JCM 13518</strain>
    </source>
</reference>
<organism evidence="1 2">
    <name type="scientific">Aeromicrobium alkaliterrae</name>
    <dbReference type="NCBI Taxonomy" id="302168"/>
    <lineage>
        <taxon>Bacteria</taxon>
        <taxon>Bacillati</taxon>
        <taxon>Actinomycetota</taxon>
        <taxon>Actinomycetes</taxon>
        <taxon>Propionibacteriales</taxon>
        <taxon>Nocardioidaceae</taxon>
        <taxon>Aeromicrobium</taxon>
    </lineage>
</organism>
<dbReference type="RefSeq" id="WP_344197920.1">
    <property type="nucleotide sequence ID" value="NZ_BAAAME010000002.1"/>
</dbReference>
<dbReference type="Pfam" id="PF02391">
    <property type="entry name" value="MoaE"/>
    <property type="match status" value="1"/>
</dbReference>
<dbReference type="CDD" id="cd00756">
    <property type="entry name" value="MoaE"/>
    <property type="match status" value="1"/>
</dbReference>